<organism evidence="8 9">
    <name type="scientific">[Clostridium] ultunense Esp</name>
    <dbReference type="NCBI Taxonomy" id="1288971"/>
    <lineage>
        <taxon>Bacteria</taxon>
        <taxon>Bacillati</taxon>
        <taxon>Bacillota</taxon>
        <taxon>Tissierellia</taxon>
        <taxon>Tissierellales</taxon>
        <taxon>Tepidimicrobiaceae</taxon>
        <taxon>Schnuerera</taxon>
    </lineage>
</organism>
<keyword evidence="6 8" id="KW-0449">Lipoprotein</keyword>
<keyword evidence="9" id="KW-1185">Reference proteome</keyword>
<dbReference type="Pfam" id="PF02608">
    <property type="entry name" value="Bmp"/>
    <property type="match status" value="1"/>
</dbReference>
<evidence type="ECO:0000256" key="5">
    <source>
        <dbReference type="ARBA" id="ARBA00023136"/>
    </source>
</evidence>
<dbReference type="EMBL" id="LT669839">
    <property type="protein sequence ID" value="SHD76465.1"/>
    <property type="molecule type" value="Genomic_DNA"/>
</dbReference>
<keyword evidence="5" id="KW-0472">Membrane</keyword>
<comment type="similarity">
    <text evidence="2">Belongs to the BMP lipoprotein family.</text>
</comment>
<dbReference type="SUPFAM" id="SSF53822">
    <property type="entry name" value="Periplasmic binding protein-like I"/>
    <property type="match status" value="1"/>
</dbReference>
<dbReference type="GO" id="GO:0005886">
    <property type="term" value="C:plasma membrane"/>
    <property type="evidence" value="ECO:0007669"/>
    <property type="project" value="UniProtKB-SubCell"/>
</dbReference>
<dbReference type="Gene3D" id="3.40.50.2300">
    <property type="match status" value="2"/>
</dbReference>
<feature type="domain" description="ABC transporter substrate-binding protein PnrA-like" evidence="7">
    <location>
        <begin position="33"/>
        <end position="334"/>
    </location>
</feature>
<keyword evidence="4" id="KW-0732">Signal</keyword>
<dbReference type="HOGENOM" id="CLU_038813_0_1_9"/>
<evidence type="ECO:0000256" key="6">
    <source>
        <dbReference type="ARBA" id="ARBA00023288"/>
    </source>
</evidence>
<keyword evidence="3" id="KW-1003">Cell membrane</keyword>
<dbReference type="PANTHER" id="PTHR34296">
    <property type="entry name" value="TRANSCRIPTIONAL ACTIVATOR PROTEIN MED"/>
    <property type="match status" value="1"/>
</dbReference>
<dbReference type="InterPro" id="IPR003760">
    <property type="entry name" value="PnrA-like"/>
</dbReference>
<accession>M1ZFN6</accession>
<proteinExistence type="inferred from homology"/>
<evidence type="ECO:0000256" key="1">
    <source>
        <dbReference type="ARBA" id="ARBA00004193"/>
    </source>
</evidence>
<protein>
    <submittedName>
        <fullName evidence="8">Putative ABC-type transport system, periplasmic component/surface lipoprotein</fullName>
    </submittedName>
</protein>
<dbReference type="Proteomes" id="UP000245423">
    <property type="component" value="Chromosome 1"/>
</dbReference>
<evidence type="ECO:0000256" key="3">
    <source>
        <dbReference type="ARBA" id="ARBA00022475"/>
    </source>
</evidence>
<dbReference type="AlphaFoldDB" id="M1ZFN6"/>
<dbReference type="InterPro" id="IPR050957">
    <property type="entry name" value="BMP_lipoprotein"/>
</dbReference>
<evidence type="ECO:0000259" key="7">
    <source>
        <dbReference type="Pfam" id="PF02608"/>
    </source>
</evidence>
<evidence type="ECO:0000256" key="2">
    <source>
        <dbReference type="ARBA" id="ARBA00008610"/>
    </source>
</evidence>
<dbReference type="CDD" id="cd19964">
    <property type="entry name" value="PBP1_BMP-like"/>
    <property type="match status" value="1"/>
</dbReference>
<dbReference type="RefSeq" id="WP_005587214.1">
    <property type="nucleotide sequence ID" value="NZ_LT669839.1"/>
</dbReference>
<evidence type="ECO:0000256" key="4">
    <source>
        <dbReference type="ARBA" id="ARBA00022729"/>
    </source>
</evidence>
<dbReference type="PROSITE" id="PS51257">
    <property type="entry name" value="PROKAR_LIPOPROTEIN"/>
    <property type="match status" value="1"/>
</dbReference>
<evidence type="ECO:0000313" key="8">
    <source>
        <dbReference type="EMBL" id="SHD76465.1"/>
    </source>
</evidence>
<comment type="subcellular location">
    <subcellularLocation>
        <location evidence="1">Cell membrane</location>
        <topology evidence="1">Lipid-anchor</topology>
    </subcellularLocation>
</comment>
<gene>
    <name evidence="8" type="ORF">CUESP1_1091</name>
</gene>
<evidence type="ECO:0000313" key="9">
    <source>
        <dbReference type="Proteomes" id="UP000245423"/>
    </source>
</evidence>
<sequence length="360" mass="38924">MKRNIKLFLLIIAVIMLFSLTSCGSEGKNSGDKTRIALLLSGNLGDMSFLDSAKKGTDEILSKYDDVEVRVIEMGSDATKYETNVLDFSDDGYDIIIGSGWQLQEPFQNIAENYPDTTYILFDASVDYEKSEYSNVYSITYKVNEASYLAGILAAGMSNTEVIGFLGGADGPGINDFLVGYIEGAKSVNKDIKVIVGYIGSFSDSPKAKEMALAQYNQGADIIFTAAGSSGIGTLEAAASQGKYAIGVDSDQALLFEKSNPAISNSIPTSTLKKVDSSLVRAYDLYNEGKLPIGKVENLGLEEDAVSLTDNKFYQDIVPEDIKEKIEVAKQEIIEGKIKVSTAFGISNDDLHSLIESVRP</sequence>
<reference evidence="8 9" key="1">
    <citation type="submission" date="2016-11" db="EMBL/GenBank/DDBJ databases">
        <authorList>
            <person name="Manzoor S."/>
        </authorList>
    </citation>
    <scope>NUCLEOTIDE SEQUENCE [LARGE SCALE GENOMIC DNA]</scope>
    <source>
        <strain evidence="8">Clostridium ultunense strain Esp</strain>
    </source>
</reference>
<name>M1ZFN6_9FIRM</name>
<dbReference type="InterPro" id="IPR028082">
    <property type="entry name" value="Peripla_BP_I"/>
</dbReference>
<dbReference type="PANTHER" id="PTHR34296:SF2">
    <property type="entry name" value="ABC TRANSPORTER GUANOSINE-BINDING PROTEIN NUPN"/>
    <property type="match status" value="1"/>
</dbReference>